<evidence type="ECO:0000313" key="4">
    <source>
        <dbReference type="EMBL" id="OUQ35278.1"/>
    </source>
</evidence>
<evidence type="ECO:0000259" key="3">
    <source>
        <dbReference type="SMART" id="SM00460"/>
    </source>
</evidence>
<keyword evidence="2" id="KW-0812">Transmembrane</keyword>
<dbReference type="Gene3D" id="3.10.620.30">
    <property type="match status" value="1"/>
</dbReference>
<dbReference type="SUPFAM" id="SSF54001">
    <property type="entry name" value="Cysteine proteinases"/>
    <property type="match status" value="1"/>
</dbReference>
<feature type="transmembrane region" description="Helical" evidence="2">
    <location>
        <begin position="183"/>
        <end position="203"/>
    </location>
</feature>
<organism evidence="4 5">
    <name type="scientific">Massilimicrobiota timonensis</name>
    <dbReference type="NCBI Taxonomy" id="1776392"/>
    <lineage>
        <taxon>Bacteria</taxon>
        <taxon>Bacillati</taxon>
        <taxon>Bacillota</taxon>
        <taxon>Erysipelotrichia</taxon>
        <taxon>Erysipelotrichales</taxon>
        <taxon>Erysipelotrichaceae</taxon>
        <taxon>Massilimicrobiota</taxon>
    </lineage>
</organism>
<dbReference type="OrthoDB" id="9804872at2"/>
<keyword evidence="5" id="KW-1185">Reference proteome</keyword>
<feature type="compositionally biased region" description="Low complexity" evidence="1">
    <location>
        <begin position="594"/>
        <end position="607"/>
    </location>
</feature>
<feature type="domain" description="Transglutaminase-like" evidence="3">
    <location>
        <begin position="505"/>
        <end position="576"/>
    </location>
</feature>
<reference evidence="4 5" key="1">
    <citation type="journal article" date="2018" name="BMC Genomics">
        <title>Whole genome sequencing and function prediction of 133 gut anaerobes isolated from chicken caecum in pure cultures.</title>
        <authorList>
            <person name="Medvecky M."/>
            <person name="Cejkova D."/>
            <person name="Polansky O."/>
            <person name="Karasova D."/>
            <person name="Kubasova T."/>
            <person name="Cizek A."/>
            <person name="Rychlik I."/>
        </authorList>
    </citation>
    <scope>NUCLEOTIDE SEQUENCE [LARGE SCALE GENOMIC DNA]</scope>
    <source>
        <strain evidence="4 5">An13</strain>
    </source>
</reference>
<dbReference type="AlphaFoldDB" id="A0A1Y4SZC9"/>
<feature type="transmembrane region" description="Helical" evidence="2">
    <location>
        <begin position="631"/>
        <end position="651"/>
    </location>
</feature>
<feature type="transmembrane region" description="Helical" evidence="2">
    <location>
        <begin position="75"/>
        <end position="93"/>
    </location>
</feature>
<sequence length="742" mass="87468">MDYEKSYRIIRFFFDATFLLFHTRSKSGGASSMRKTNGSHISKYIAFMIDFLMMALGCIGVLGNYAHSLYFPESIWLSLVLLYVIGIGFYFYYQKYQKLPQKICVIIFIVLIILLFVLYPIELQYFIHELQAVIEFDYFLNFNELLPLEFYTRDVFYQIIMLLMGLPIIYFIVSLISNKQLSFLKIIGMILLFMFPVFIQHELSFQESYAFIIFICYEFIITIALKHQQKQYPLKIVIILFLCVMSFIASTYLETNPLFQQESSSVLSQIIDWVSRGQGNPLNVFNQTGMSQDIDGSLPSGNIRLDDSLALTVHSEIPFSSYLRAYSLANYSDNEWHEVSENFENSPSLTMYSEWLMANSIPSITSLQITPQKDYDFQFIPYYFIDQYQQHTVYYDSYIEKTDEQFYSVYSYEDDSQMELEEGVFFVPDNFDETYEEYVYQQYLDVPEELDESLTNLLEENDIDSSSTDIPFIVEQVRELLSRQAEYDLNAGTLPSNQDFVEYFLFENHKGSCTHFATAGALLLREMNIPTRFVRGYTMQESDFHNGEAKIPEYRSHAWIEVYESQKGWIPYEMTPSGHIEGISQILDENAQQNQTNTNTNNPTTTQPEDEPVQNETVDTPTTSQSSSYTYVYMFVVIAGIVVFILMYRYLSTHWLKMKTRHMNTNKKVLIYYKTLLKLSPHHFINDSDLKSIAYKAKYSSHVLTHEEWQHFYHLYQQWIIQYDQSLKWYQKLIFRYLKGYK</sequence>
<dbReference type="EMBL" id="NFLJ01000009">
    <property type="protein sequence ID" value="OUQ35278.1"/>
    <property type="molecule type" value="Genomic_DNA"/>
</dbReference>
<dbReference type="PANTHER" id="PTHR42736:SF1">
    <property type="entry name" value="PROTEIN-GLUTAMINE GAMMA-GLUTAMYLTRANSFERASE"/>
    <property type="match status" value="1"/>
</dbReference>
<keyword evidence="2" id="KW-0472">Membrane</keyword>
<evidence type="ECO:0000256" key="2">
    <source>
        <dbReference type="SAM" id="Phobius"/>
    </source>
</evidence>
<protein>
    <recommendedName>
        <fullName evidence="3">Transglutaminase-like domain-containing protein</fullName>
    </recommendedName>
</protein>
<dbReference type="InterPro" id="IPR038765">
    <property type="entry name" value="Papain-like_cys_pep_sf"/>
</dbReference>
<feature type="transmembrane region" description="Helical" evidence="2">
    <location>
        <begin position="155"/>
        <end position="176"/>
    </location>
</feature>
<accession>A0A1Y4SZC9</accession>
<dbReference type="PANTHER" id="PTHR42736">
    <property type="entry name" value="PROTEIN-GLUTAMINE GAMMA-GLUTAMYLTRANSFERASE"/>
    <property type="match status" value="1"/>
</dbReference>
<feature type="transmembrane region" description="Helical" evidence="2">
    <location>
        <begin position="209"/>
        <end position="225"/>
    </location>
</feature>
<feature type="transmembrane region" description="Helical" evidence="2">
    <location>
        <begin position="44"/>
        <end position="63"/>
    </location>
</feature>
<dbReference type="InterPro" id="IPR052901">
    <property type="entry name" value="Bact_TGase-like"/>
</dbReference>
<proteinExistence type="predicted"/>
<feature type="transmembrane region" description="Helical" evidence="2">
    <location>
        <begin position="105"/>
        <end position="127"/>
    </location>
</feature>
<feature type="transmembrane region" description="Helical" evidence="2">
    <location>
        <begin position="232"/>
        <end position="253"/>
    </location>
</feature>
<evidence type="ECO:0000313" key="5">
    <source>
        <dbReference type="Proteomes" id="UP000195305"/>
    </source>
</evidence>
<comment type="caution">
    <text evidence="4">The sequence shown here is derived from an EMBL/GenBank/DDBJ whole genome shotgun (WGS) entry which is preliminary data.</text>
</comment>
<dbReference type="InterPro" id="IPR002931">
    <property type="entry name" value="Transglutaminase-like"/>
</dbReference>
<feature type="region of interest" description="Disordered" evidence="1">
    <location>
        <begin position="594"/>
        <end position="624"/>
    </location>
</feature>
<name>A0A1Y4SZC9_9FIRM</name>
<keyword evidence="2" id="KW-1133">Transmembrane helix</keyword>
<dbReference type="SMART" id="SM00460">
    <property type="entry name" value="TGc"/>
    <property type="match status" value="1"/>
</dbReference>
<gene>
    <name evidence="4" type="ORF">B5E75_04430</name>
</gene>
<dbReference type="Proteomes" id="UP000195305">
    <property type="component" value="Unassembled WGS sequence"/>
</dbReference>
<dbReference type="Pfam" id="PF01841">
    <property type="entry name" value="Transglut_core"/>
    <property type="match status" value="1"/>
</dbReference>
<evidence type="ECO:0000256" key="1">
    <source>
        <dbReference type="SAM" id="MobiDB-lite"/>
    </source>
</evidence>